<reference evidence="6 7" key="1">
    <citation type="submission" date="2019-03" db="EMBL/GenBank/DDBJ databases">
        <title>Genomic Encyclopedia of Type Strains, Phase IV (KMG-IV): sequencing the most valuable type-strain genomes for metagenomic binning, comparative biology and taxonomic classification.</title>
        <authorList>
            <person name="Goeker M."/>
        </authorList>
    </citation>
    <scope>NUCLEOTIDE SEQUENCE [LARGE SCALE GENOMIC DNA]</scope>
    <source>
        <strain evidence="6 7">DSM 100059</strain>
    </source>
</reference>
<comment type="similarity">
    <text evidence="1">Belongs to the type-I restriction system S methylase family.</text>
</comment>
<proteinExistence type="inferred from homology"/>
<keyword evidence="4" id="KW-0175">Coiled coil</keyword>
<feature type="domain" description="Type I restriction modification DNA specificity" evidence="5">
    <location>
        <begin position="83"/>
        <end position="155"/>
    </location>
</feature>
<evidence type="ECO:0000256" key="3">
    <source>
        <dbReference type="ARBA" id="ARBA00023125"/>
    </source>
</evidence>
<dbReference type="GO" id="GO:0004519">
    <property type="term" value="F:endonuclease activity"/>
    <property type="evidence" value="ECO:0007669"/>
    <property type="project" value="UniProtKB-KW"/>
</dbReference>
<sequence>MSQVKLGHVLIEQRTTVGKRDGDNLPLIGVSNKDGLILSQQQRLADLSRYKLLKANWFAYNPMRINVGSIGLADSPQKIGIISPDYVVFSCNEKIAPEYLLLFIKSDIGLFEIAKNTGGSVRERLYFKNLSNISIKLPCIEEQYEILASLNRRKSSIEQINNCCLELQLNDIPELRQAILQEAIQGKLTQQDETEEPSDKNIQYIKAERRNLVVDSKVKSGKELSAISQHEIPFELPMGWGWHRLGELGHINPRNVFADNKDVSFVPMALISSNFGEAPKFEIRKWSDVKTGFTHFAENDVAVAKITPCFENSKAGIFKGLVNGVGAGTTELHIFRGDSKYILPEYVYLFFKSSFFLKNGERKMTGSAGQKRVSSDFIKSCLFPLPPLSEQHRIVAKVQQLLQTINQLEHQISETQTQAQELLQSSLTEVFGGSGKVHEAKEVTSMSME</sequence>
<dbReference type="Proteomes" id="UP000294498">
    <property type="component" value="Unassembled WGS sequence"/>
</dbReference>
<dbReference type="EMBL" id="SODV01000002">
    <property type="protein sequence ID" value="TDW97160.1"/>
    <property type="molecule type" value="Genomic_DNA"/>
</dbReference>
<evidence type="ECO:0000313" key="7">
    <source>
        <dbReference type="Proteomes" id="UP000294498"/>
    </source>
</evidence>
<dbReference type="AlphaFoldDB" id="A0A4R8DJI8"/>
<dbReference type="RefSeq" id="WP_133998882.1">
    <property type="nucleotide sequence ID" value="NZ_SODV01000002.1"/>
</dbReference>
<keyword evidence="6" id="KW-0540">Nuclease</keyword>
<feature type="coiled-coil region" evidence="4">
    <location>
        <begin position="398"/>
        <end position="425"/>
    </location>
</feature>
<dbReference type="Gene3D" id="3.90.220.20">
    <property type="entry name" value="DNA methylase specificity domains"/>
    <property type="match status" value="2"/>
</dbReference>
<dbReference type="OrthoDB" id="9816225at2"/>
<feature type="domain" description="Type I restriction modification DNA specificity" evidence="5">
    <location>
        <begin position="239"/>
        <end position="414"/>
    </location>
</feature>
<dbReference type="SUPFAM" id="SSF116734">
    <property type="entry name" value="DNA methylase specificity domain"/>
    <property type="match status" value="2"/>
</dbReference>
<name>A0A4R8DJI8_9BACT</name>
<evidence type="ECO:0000313" key="6">
    <source>
        <dbReference type="EMBL" id="TDW97160.1"/>
    </source>
</evidence>
<dbReference type="InterPro" id="IPR000055">
    <property type="entry name" value="Restrct_endonuc_typeI_TRD"/>
</dbReference>
<dbReference type="PANTHER" id="PTHR43140:SF1">
    <property type="entry name" value="TYPE I RESTRICTION ENZYME ECOKI SPECIFICITY SUBUNIT"/>
    <property type="match status" value="1"/>
</dbReference>
<keyword evidence="6" id="KW-0378">Hydrolase</keyword>
<dbReference type="GO" id="GO:0003677">
    <property type="term" value="F:DNA binding"/>
    <property type="evidence" value="ECO:0007669"/>
    <property type="project" value="UniProtKB-KW"/>
</dbReference>
<dbReference type="Pfam" id="PF01420">
    <property type="entry name" value="Methylase_S"/>
    <property type="match status" value="2"/>
</dbReference>
<dbReference type="PANTHER" id="PTHR43140">
    <property type="entry name" value="TYPE-1 RESTRICTION ENZYME ECOKI SPECIFICITY PROTEIN"/>
    <property type="match status" value="1"/>
</dbReference>
<evidence type="ECO:0000259" key="5">
    <source>
        <dbReference type="Pfam" id="PF01420"/>
    </source>
</evidence>
<keyword evidence="7" id="KW-1185">Reference proteome</keyword>
<dbReference type="CDD" id="cd17260">
    <property type="entry name" value="RMtype1_S_EcoEI-TRD1-CR1_like"/>
    <property type="match status" value="1"/>
</dbReference>
<evidence type="ECO:0000256" key="1">
    <source>
        <dbReference type="ARBA" id="ARBA00010923"/>
    </source>
</evidence>
<accession>A0A4R8DJI8</accession>
<keyword evidence="6" id="KW-0255">Endonuclease</keyword>
<organism evidence="6 7">
    <name type="scientific">Dinghuibacter silviterrae</name>
    <dbReference type="NCBI Taxonomy" id="1539049"/>
    <lineage>
        <taxon>Bacteria</taxon>
        <taxon>Pseudomonadati</taxon>
        <taxon>Bacteroidota</taxon>
        <taxon>Chitinophagia</taxon>
        <taxon>Chitinophagales</taxon>
        <taxon>Chitinophagaceae</taxon>
        <taxon>Dinghuibacter</taxon>
    </lineage>
</organism>
<dbReference type="GO" id="GO:0009307">
    <property type="term" value="P:DNA restriction-modification system"/>
    <property type="evidence" value="ECO:0007669"/>
    <property type="project" value="UniProtKB-KW"/>
</dbReference>
<keyword evidence="3" id="KW-0238">DNA-binding</keyword>
<evidence type="ECO:0000256" key="2">
    <source>
        <dbReference type="ARBA" id="ARBA00022747"/>
    </source>
</evidence>
<protein>
    <submittedName>
        <fullName evidence="6">Restriction endonuclease S subunit</fullName>
    </submittedName>
</protein>
<dbReference type="InterPro" id="IPR051212">
    <property type="entry name" value="Type-I_RE_S_subunit"/>
</dbReference>
<gene>
    <name evidence="6" type="ORF">EDB95_5002</name>
</gene>
<dbReference type="InterPro" id="IPR044946">
    <property type="entry name" value="Restrct_endonuc_typeI_TRD_sf"/>
</dbReference>
<evidence type="ECO:0000256" key="4">
    <source>
        <dbReference type="SAM" id="Coils"/>
    </source>
</evidence>
<keyword evidence="2" id="KW-0680">Restriction system</keyword>
<comment type="caution">
    <text evidence="6">The sequence shown here is derived from an EMBL/GenBank/DDBJ whole genome shotgun (WGS) entry which is preliminary data.</text>
</comment>